<dbReference type="GO" id="GO:0000455">
    <property type="term" value="P:enzyme-directed rRNA pseudouridine synthesis"/>
    <property type="evidence" value="ECO:0007669"/>
    <property type="project" value="TreeGrafter"/>
</dbReference>
<dbReference type="GO" id="GO:0009982">
    <property type="term" value="F:pseudouridine synthase activity"/>
    <property type="evidence" value="ECO:0007669"/>
    <property type="project" value="InterPro"/>
</dbReference>
<accession>A0A956NFY6</accession>
<dbReference type="Proteomes" id="UP000739538">
    <property type="component" value="Unassembled WGS sequence"/>
</dbReference>
<dbReference type="EMBL" id="JAGQHS010000063">
    <property type="protein sequence ID" value="MCA9756690.1"/>
    <property type="molecule type" value="Genomic_DNA"/>
</dbReference>
<feature type="domain" description="Pseudouridine synthase RsuA/RluA-like" evidence="1">
    <location>
        <begin position="113"/>
        <end position="275"/>
    </location>
</feature>
<organism evidence="2 3">
    <name type="scientific">Eiseniibacteriota bacterium</name>
    <dbReference type="NCBI Taxonomy" id="2212470"/>
    <lineage>
        <taxon>Bacteria</taxon>
        <taxon>Candidatus Eiseniibacteriota</taxon>
    </lineage>
</organism>
<gene>
    <name evidence="2" type="ORF">KDA27_12875</name>
</gene>
<evidence type="ECO:0000259" key="1">
    <source>
        <dbReference type="Pfam" id="PF00849"/>
    </source>
</evidence>
<evidence type="ECO:0000313" key="3">
    <source>
        <dbReference type="Proteomes" id="UP000739538"/>
    </source>
</evidence>
<reference evidence="2" key="1">
    <citation type="submission" date="2020-04" db="EMBL/GenBank/DDBJ databases">
        <authorList>
            <person name="Zhang T."/>
        </authorList>
    </citation>
    <scope>NUCLEOTIDE SEQUENCE</scope>
    <source>
        <strain evidence="2">HKST-UBA02</strain>
    </source>
</reference>
<dbReference type="GO" id="GO:0140098">
    <property type="term" value="F:catalytic activity, acting on RNA"/>
    <property type="evidence" value="ECO:0007669"/>
    <property type="project" value="UniProtKB-ARBA"/>
</dbReference>
<evidence type="ECO:0000313" key="2">
    <source>
        <dbReference type="EMBL" id="MCA9756690.1"/>
    </source>
</evidence>
<sequence>MASSDPRAADGLAASGALPAPQLGVWSFHTLPTGGTDGTASSVLAHLTARFPQVDETTWVSRMSRGWVRWDDGESITPSTSFVAGRRLAYVKEVEDEPEPDGDVRIVYRDDRIAVLDKPTGIPVTPSGRYVRRSLLHQARLRLDHPAPTPAHRIDRDTAGLVLFVLAPEDRARYQGLFASRRVHKVYEAWGRGTAEPPAFVTLRSQIERDDDGFRWSTGPLFGPSEVPSGGGRARMRGLSVTDVYRAEGLSDGVWRFRVVPETGRPHQIRLHLAALGFPIVGDPLYPSRRSVPASDGPLRLLAKELRFRDPDSGSWRVFESSRRLPPLV</sequence>
<comment type="caution">
    <text evidence="2">The sequence shown here is derived from an EMBL/GenBank/DDBJ whole genome shotgun (WGS) entry which is preliminary data.</text>
</comment>
<proteinExistence type="predicted"/>
<dbReference type="AlphaFoldDB" id="A0A956NFY6"/>
<dbReference type="InterPro" id="IPR020103">
    <property type="entry name" value="PsdUridine_synth_cat_dom_sf"/>
</dbReference>
<dbReference type="SUPFAM" id="SSF55120">
    <property type="entry name" value="Pseudouridine synthase"/>
    <property type="match status" value="1"/>
</dbReference>
<dbReference type="InterPro" id="IPR006145">
    <property type="entry name" value="PsdUridine_synth_RsuA/RluA"/>
</dbReference>
<dbReference type="Pfam" id="PF00849">
    <property type="entry name" value="PseudoU_synth_2"/>
    <property type="match status" value="1"/>
</dbReference>
<dbReference type="GO" id="GO:0003723">
    <property type="term" value="F:RNA binding"/>
    <property type="evidence" value="ECO:0007669"/>
    <property type="project" value="InterPro"/>
</dbReference>
<protein>
    <submittedName>
        <fullName evidence="2">Pseudouridine synthase</fullName>
    </submittedName>
</protein>
<reference evidence="2" key="2">
    <citation type="journal article" date="2021" name="Microbiome">
        <title>Successional dynamics and alternative stable states in a saline activated sludge microbial community over 9 years.</title>
        <authorList>
            <person name="Wang Y."/>
            <person name="Ye J."/>
            <person name="Ju F."/>
            <person name="Liu L."/>
            <person name="Boyd J.A."/>
            <person name="Deng Y."/>
            <person name="Parks D.H."/>
            <person name="Jiang X."/>
            <person name="Yin X."/>
            <person name="Woodcroft B.J."/>
            <person name="Tyson G.W."/>
            <person name="Hugenholtz P."/>
            <person name="Polz M.F."/>
            <person name="Zhang T."/>
        </authorList>
    </citation>
    <scope>NUCLEOTIDE SEQUENCE</scope>
    <source>
        <strain evidence="2">HKST-UBA02</strain>
    </source>
</reference>
<dbReference type="PANTHER" id="PTHR21600">
    <property type="entry name" value="MITOCHONDRIAL RNA PSEUDOURIDINE SYNTHASE"/>
    <property type="match status" value="1"/>
</dbReference>
<dbReference type="PANTHER" id="PTHR21600:SF84">
    <property type="entry name" value="PSEUDOURIDINE SYNTHASE RSUA_RLUA-LIKE DOMAIN-CONTAINING PROTEIN"/>
    <property type="match status" value="1"/>
</dbReference>
<dbReference type="Gene3D" id="3.30.2350.10">
    <property type="entry name" value="Pseudouridine synthase"/>
    <property type="match status" value="1"/>
</dbReference>
<dbReference type="InterPro" id="IPR050188">
    <property type="entry name" value="RluA_PseudoU_synthase"/>
</dbReference>
<name>A0A956NFY6_UNCEI</name>